<evidence type="ECO:0000256" key="1">
    <source>
        <dbReference type="SAM" id="SignalP"/>
    </source>
</evidence>
<dbReference type="AlphaFoldDB" id="A0A177NPK0"/>
<comment type="caution">
    <text evidence="2">The sequence shown here is derived from an EMBL/GenBank/DDBJ whole genome shotgun (WGS) entry which is preliminary data.</text>
</comment>
<feature type="chain" id="PRO_5008069387" evidence="1">
    <location>
        <begin position="28"/>
        <end position="171"/>
    </location>
</feature>
<evidence type="ECO:0000313" key="2">
    <source>
        <dbReference type="EMBL" id="OAI19129.1"/>
    </source>
</evidence>
<dbReference type="EMBL" id="LUUJ01000052">
    <property type="protein sequence ID" value="OAI19129.1"/>
    <property type="molecule type" value="Genomic_DNA"/>
</dbReference>
<accession>A0A177NPK0</accession>
<dbReference type="Proteomes" id="UP000077857">
    <property type="component" value="Unassembled WGS sequence"/>
</dbReference>
<reference evidence="2 3" key="1">
    <citation type="submission" date="2016-03" db="EMBL/GenBank/DDBJ databases">
        <authorList>
            <person name="Ploux O."/>
        </authorList>
    </citation>
    <scope>NUCLEOTIDE SEQUENCE [LARGE SCALE GENOMIC DNA]</scope>
    <source>
        <strain evidence="2 3">R-45378</strain>
    </source>
</reference>
<organism evidence="2 3">
    <name type="scientific">Methylomonas koyamae</name>
    <dbReference type="NCBI Taxonomy" id="702114"/>
    <lineage>
        <taxon>Bacteria</taxon>
        <taxon>Pseudomonadati</taxon>
        <taxon>Pseudomonadota</taxon>
        <taxon>Gammaproteobacteria</taxon>
        <taxon>Methylococcales</taxon>
        <taxon>Methylococcaceae</taxon>
        <taxon>Methylomonas</taxon>
    </lineage>
</organism>
<evidence type="ECO:0000313" key="3">
    <source>
        <dbReference type="Proteomes" id="UP000077857"/>
    </source>
</evidence>
<gene>
    <name evidence="2" type="ORF">A1507_00250</name>
</gene>
<feature type="signal peptide" evidence="1">
    <location>
        <begin position="1"/>
        <end position="27"/>
    </location>
</feature>
<proteinExistence type="predicted"/>
<sequence length="171" mass="17509">MRNSSSKHLLIGGLLLASAGMATTASAHEIIGSLTNGLLSQTGAGATDVYTVSCYNDPTLSSNPTDHLYFQVRDASSAGGQISATAINNAIIANQTTNNLRTAVTATDLVGGDTSASAVKTLKAPVPAQDLTFTVVVHHTAAATDNYVLTAHCEDAGNNHTGTDALQLQNQ</sequence>
<keyword evidence="1" id="KW-0732">Signal</keyword>
<protein>
    <submittedName>
        <fullName evidence="2">Uncharacterized protein</fullName>
    </submittedName>
</protein>
<name>A0A177NPK0_9GAMM</name>
<dbReference type="RefSeq" id="WP_064039715.1">
    <property type="nucleotide sequence ID" value="NZ_LUUJ01000052.1"/>
</dbReference>